<dbReference type="Proteomes" id="UP000023785">
    <property type="component" value="Unassembled WGS sequence"/>
</dbReference>
<comment type="caution">
    <text evidence="1">The sequence shown here is derived from an EMBL/GenBank/DDBJ whole genome shotgun (WGS) entry which is preliminary data.</text>
</comment>
<evidence type="ECO:0000313" key="1">
    <source>
        <dbReference type="EMBL" id="ESK41323.1"/>
    </source>
</evidence>
<dbReference type="AlphaFoldDB" id="V2TGS2"/>
<keyword evidence="2" id="KW-1185">Reference proteome</keyword>
<dbReference type="PATRIC" id="fig|1392540.3.peg.304"/>
<protein>
    <submittedName>
        <fullName evidence="1">Uncharacterized protein</fullName>
    </submittedName>
</protein>
<proteinExistence type="predicted"/>
<accession>V2TGS2</accession>
<dbReference type="HOGENOM" id="CLU_2103733_0_0_6"/>
<reference evidence="1 2" key="1">
    <citation type="submission" date="2013-10" db="EMBL/GenBank/DDBJ databases">
        <title>The Genome Sequence of Acinetobacter nectaris CIP 110549.</title>
        <authorList>
            <consortium name="The Broad Institute Genomics Platform"/>
            <consortium name="The Broad Institute Genome Sequencing Center for Infectious Disease"/>
            <person name="Cerqueira G."/>
            <person name="Feldgarden M."/>
            <person name="Courvalin P."/>
            <person name="Grillot-Courvalin C."/>
            <person name="Clermont D."/>
            <person name="Rocha E."/>
            <person name="Yoon E.-J."/>
            <person name="Nemec A."/>
            <person name="Young S.K."/>
            <person name="Zeng Q."/>
            <person name="Gargeya S."/>
            <person name="Fitzgerald M."/>
            <person name="Abouelleil A."/>
            <person name="Alvarado L."/>
            <person name="Berlin A.M."/>
            <person name="Chapman S.B."/>
            <person name="Gainer-Dewar J."/>
            <person name="Goldberg J."/>
            <person name="Gnerre S."/>
            <person name="Griggs A."/>
            <person name="Gujja S."/>
            <person name="Hansen M."/>
            <person name="Howarth C."/>
            <person name="Imamovic A."/>
            <person name="Ireland A."/>
            <person name="Larimer J."/>
            <person name="McCowan C."/>
            <person name="Murphy C."/>
            <person name="Pearson M."/>
            <person name="Poon T.W."/>
            <person name="Priest M."/>
            <person name="Roberts A."/>
            <person name="Saif S."/>
            <person name="Shea T."/>
            <person name="Sykes S."/>
            <person name="Wortman J."/>
            <person name="Nusbaum C."/>
            <person name="Birren B."/>
        </authorList>
    </citation>
    <scope>NUCLEOTIDE SEQUENCE [LARGE SCALE GENOMIC DNA]</scope>
    <source>
        <strain evidence="1 2">CIP 110549</strain>
    </source>
</reference>
<organism evidence="1 2">
    <name type="scientific">Acinetobacter nectaris CIP 110549</name>
    <dbReference type="NCBI Taxonomy" id="1392540"/>
    <lineage>
        <taxon>Bacteria</taxon>
        <taxon>Pseudomonadati</taxon>
        <taxon>Pseudomonadota</taxon>
        <taxon>Gammaproteobacteria</taxon>
        <taxon>Moraxellales</taxon>
        <taxon>Moraxellaceae</taxon>
        <taxon>Acinetobacter</taxon>
    </lineage>
</organism>
<sequence>MVKFSCCDDYLVMKKIVFGLCIALGSIVSHAETVTKSSCEHLMNAAEGVMKLRQNGTQYEQLKQQVTHIDDSKQKDLFLKLVNDAFAVPAVNDEQQKKVVIQNFASKYKGMCSES</sequence>
<gene>
    <name evidence="1" type="ORF">P256_00313</name>
</gene>
<dbReference type="EMBL" id="AYER01000001">
    <property type="protein sequence ID" value="ESK41323.1"/>
    <property type="molecule type" value="Genomic_DNA"/>
</dbReference>
<evidence type="ECO:0000313" key="2">
    <source>
        <dbReference type="Proteomes" id="UP000023785"/>
    </source>
</evidence>
<name>V2TGS2_9GAMM</name>
<dbReference type="STRING" id="1392540.P256_00313"/>